<proteinExistence type="predicted"/>
<dbReference type="RefSeq" id="WP_073035588.1">
    <property type="nucleotide sequence ID" value="NZ_BMLR01000010.1"/>
</dbReference>
<dbReference type="OrthoDB" id="7728363at2"/>
<dbReference type="AlphaFoldDB" id="A0A1M7FV08"/>
<keyword evidence="2" id="KW-1185">Reference proteome</keyword>
<name>A0A1M7FV08_9RHOB</name>
<dbReference type="Proteomes" id="UP000183974">
    <property type="component" value="Unassembled WGS sequence"/>
</dbReference>
<gene>
    <name evidence="1" type="ORF">SAMN05444398_109138</name>
</gene>
<evidence type="ECO:0000313" key="1">
    <source>
        <dbReference type="EMBL" id="SHM07962.1"/>
    </source>
</evidence>
<reference evidence="1 2" key="1">
    <citation type="submission" date="2016-11" db="EMBL/GenBank/DDBJ databases">
        <authorList>
            <person name="Jaros S."/>
            <person name="Januszkiewicz K."/>
            <person name="Wedrychowicz H."/>
        </authorList>
    </citation>
    <scope>NUCLEOTIDE SEQUENCE [LARGE SCALE GENOMIC DNA]</scope>
    <source>
        <strain evidence="1 2">DSM 29589</strain>
    </source>
</reference>
<evidence type="ECO:0000313" key="2">
    <source>
        <dbReference type="Proteomes" id="UP000183974"/>
    </source>
</evidence>
<dbReference type="EMBL" id="FRBR01000009">
    <property type="protein sequence ID" value="SHM07962.1"/>
    <property type="molecule type" value="Genomic_DNA"/>
</dbReference>
<sequence length="130" mass="14392">MYDYLFNNHDLGADAQIVLAGVRHLFCDRYDALVNSAALLAGKRGQRLVEQLRDSVVFEGSLTRQTIEQLFQLLGILTLQNVHNEDLPEAGYFAAIDPSDPVVEEICLLADKLRHAMAAAKIGIKPSIKD</sequence>
<protein>
    <submittedName>
        <fullName evidence="1">Uncharacterized protein</fullName>
    </submittedName>
</protein>
<accession>A0A1M7FV08</accession>
<dbReference type="STRING" id="337701.SAMN05444398_109138"/>
<organism evidence="1 2">
    <name type="scientific">Roseovarius pacificus</name>
    <dbReference type="NCBI Taxonomy" id="337701"/>
    <lineage>
        <taxon>Bacteria</taxon>
        <taxon>Pseudomonadati</taxon>
        <taxon>Pseudomonadota</taxon>
        <taxon>Alphaproteobacteria</taxon>
        <taxon>Rhodobacterales</taxon>
        <taxon>Roseobacteraceae</taxon>
        <taxon>Roseovarius</taxon>
    </lineage>
</organism>